<name>A0ACC0K5V7_CHOFU</name>
<sequence length="335" mass="38113">MERPFTVSHMLIARAWVQLSDYRVLALDPALPGWITNDNKFRANDGAYTEVIHTNAGLLGYITNLGHTDFYPNGGINMPGCNSQQCDHDRCFYYLAESLRTGGFTGTRCATYAGAMTGNCVLWVWLLTLTLGAALAPAPWYSLRRLLESVQFYDIRKYVTKSYNVAYLANRWSYGCHCHPAESRYQRQVENPELSQNFQAPYEQLNNCADPADRQAFKDIPGDGNCFFFSIIKLLDLSITPSQIRKQLLASPLVNSCLNPDGVRSILSSETDYAEMDCIDIFSKVYDKNVCIHYRYVNTATQMEEVQYCHFRVNASQSFLHLHLQDAHYTPLIEI</sequence>
<dbReference type="Proteomes" id="UP001064048">
    <property type="component" value="Chromosome 30"/>
</dbReference>
<gene>
    <name evidence="1" type="ORF">MSG28_016036</name>
</gene>
<protein>
    <submittedName>
        <fullName evidence="1">Uncharacterized protein</fullName>
    </submittedName>
</protein>
<keyword evidence="2" id="KW-1185">Reference proteome</keyword>
<dbReference type="EMBL" id="CM046130">
    <property type="protein sequence ID" value="KAI8431540.1"/>
    <property type="molecule type" value="Genomic_DNA"/>
</dbReference>
<organism evidence="1 2">
    <name type="scientific">Choristoneura fumiferana</name>
    <name type="common">Spruce budworm moth</name>
    <name type="synonym">Archips fumiferana</name>
    <dbReference type="NCBI Taxonomy" id="7141"/>
    <lineage>
        <taxon>Eukaryota</taxon>
        <taxon>Metazoa</taxon>
        <taxon>Ecdysozoa</taxon>
        <taxon>Arthropoda</taxon>
        <taxon>Hexapoda</taxon>
        <taxon>Insecta</taxon>
        <taxon>Pterygota</taxon>
        <taxon>Neoptera</taxon>
        <taxon>Endopterygota</taxon>
        <taxon>Lepidoptera</taxon>
        <taxon>Glossata</taxon>
        <taxon>Ditrysia</taxon>
        <taxon>Tortricoidea</taxon>
        <taxon>Tortricidae</taxon>
        <taxon>Tortricinae</taxon>
        <taxon>Choristoneura</taxon>
    </lineage>
</organism>
<evidence type="ECO:0000313" key="1">
    <source>
        <dbReference type="EMBL" id="KAI8431540.1"/>
    </source>
</evidence>
<evidence type="ECO:0000313" key="2">
    <source>
        <dbReference type="Proteomes" id="UP001064048"/>
    </source>
</evidence>
<proteinExistence type="predicted"/>
<accession>A0ACC0K5V7</accession>
<comment type="caution">
    <text evidence="1">The sequence shown here is derived from an EMBL/GenBank/DDBJ whole genome shotgun (WGS) entry which is preliminary data.</text>
</comment>
<reference evidence="1 2" key="1">
    <citation type="journal article" date="2022" name="Genome Biol. Evol.">
        <title>The Spruce Budworm Genome: Reconstructing the Evolutionary History of Antifreeze Proteins.</title>
        <authorList>
            <person name="Beliveau C."/>
            <person name="Gagne P."/>
            <person name="Picq S."/>
            <person name="Vernygora O."/>
            <person name="Keeling C.I."/>
            <person name="Pinkney K."/>
            <person name="Doucet D."/>
            <person name="Wen F."/>
            <person name="Johnston J.S."/>
            <person name="Maaroufi H."/>
            <person name="Boyle B."/>
            <person name="Laroche J."/>
            <person name="Dewar K."/>
            <person name="Juretic N."/>
            <person name="Blackburn G."/>
            <person name="Nisole A."/>
            <person name="Brunet B."/>
            <person name="Brandao M."/>
            <person name="Lumley L."/>
            <person name="Duan J."/>
            <person name="Quan G."/>
            <person name="Lucarotti C.J."/>
            <person name="Roe A.D."/>
            <person name="Sperling F.A.H."/>
            <person name="Levesque R.C."/>
            <person name="Cusson M."/>
        </authorList>
    </citation>
    <scope>NUCLEOTIDE SEQUENCE [LARGE SCALE GENOMIC DNA]</scope>
    <source>
        <strain evidence="1">Glfc:IPQL:Cfum</strain>
    </source>
</reference>